<evidence type="ECO:0000256" key="9">
    <source>
        <dbReference type="ARBA" id="ARBA00023136"/>
    </source>
</evidence>
<evidence type="ECO:0000256" key="19">
    <source>
        <dbReference type="ARBA" id="ARBA00038451"/>
    </source>
</evidence>
<keyword evidence="5" id="KW-0732">Signal</keyword>
<dbReference type="InterPro" id="IPR018000">
    <property type="entry name" value="Neurotransmitter_ion_chnl_CS"/>
</dbReference>
<reference evidence="24 25" key="1">
    <citation type="submission" date="2020-06" db="EMBL/GenBank/DDBJ databases">
        <authorList>
            <consortium name="Wellcome Sanger Institute Data Sharing"/>
        </authorList>
    </citation>
    <scope>NUCLEOTIDE SEQUENCE [LARGE SCALE GENOMIC DNA]</scope>
</reference>
<dbReference type="InterPro" id="IPR036734">
    <property type="entry name" value="Neur_chan_lig-bd_sf"/>
</dbReference>
<comment type="function">
    <text evidence="1">After binding acetylcholine, the AChR responds by an extensive change in conformation that affects all subunits and leads to opening of an ion-conducting channel across the plasma membrane.</text>
</comment>
<dbReference type="InterPro" id="IPR006029">
    <property type="entry name" value="Neurotrans-gated_channel_TM"/>
</dbReference>
<reference evidence="24" key="3">
    <citation type="submission" date="2025-09" db="UniProtKB">
        <authorList>
            <consortium name="Ensembl"/>
        </authorList>
    </citation>
    <scope>IDENTIFICATION</scope>
</reference>
<evidence type="ECO:0000259" key="23">
    <source>
        <dbReference type="Pfam" id="PF02932"/>
    </source>
</evidence>
<dbReference type="Gene3D" id="1.20.58.390">
    <property type="entry name" value="Neurotransmitter-gated ion-channel transmembrane domain"/>
    <property type="match status" value="2"/>
</dbReference>
<dbReference type="InterPro" id="IPR002394">
    <property type="entry name" value="Nicotinic_acetylcholine_rcpt"/>
</dbReference>
<proteinExistence type="inferred from homology"/>
<dbReference type="Pfam" id="PF02931">
    <property type="entry name" value="Neur_chan_LBD"/>
    <property type="match status" value="1"/>
</dbReference>
<feature type="transmembrane region" description="Helical" evidence="21">
    <location>
        <begin position="270"/>
        <end position="290"/>
    </location>
</feature>
<dbReference type="Ensembl" id="ENSDCDT00010069441.1">
    <property type="protein sequence ID" value="ENSDCDP00010058736.1"/>
    <property type="gene ID" value="ENSDCDG00010032910.1"/>
</dbReference>
<feature type="transmembrane region" description="Helical" evidence="21">
    <location>
        <begin position="418"/>
        <end position="440"/>
    </location>
</feature>
<name>A0AAY4ENG4_9TELE</name>
<evidence type="ECO:0000256" key="14">
    <source>
        <dbReference type="ARBA" id="ARBA00023286"/>
    </source>
</evidence>
<dbReference type="InterPro" id="IPR006202">
    <property type="entry name" value="Neur_chan_lig-bd"/>
</dbReference>
<dbReference type="GO" id="GO:0004888">
    <property type="term" value="F:transmembrane signaling receptor activity"/>
    <property type="evidence" value="ECO:0007669"/>
    <property type="project" value="InterPro"/>
</dbReference>
<dbReference type="PANTHER" id="PTHR18945">
    <property type="entry name" value="NEUROTRANSMITTER GATED ION CHANNEL"/>
    <property type="match status" value="1"/>
</dbReference>
<feature type="domain" description="Neurotransmitter-gated ion-channel transmembrane" evidence="23">
    <location>
        <begin position="242"/>
        <end position="342"/>
    </location>
</feature>
<evidence type="ECO:0000256" key="17">
    <source>
        <dbReference type="ARBA" id="ARBA00034430"/>
    </source>
</evidence>
<keyword evidence="14" id="KW-1071">Ligand-gated ion channel</keyword>
<evidence type="ECO:0000256" key="7">
    <source>
        <dbReference type="ARBA" id="ARBA00023018"/>
    </source>
</evidence>
<evidence type="ECO:0000256" key="3">
    <source>
        <dbReference type="ARBA" id="ARBA00022475"/>
    </source>
</evidence>
<feature type="domain" description="Neurotransmitter-gated ion-channel transmembrane" evidence="23">
    <location>
        <begin position="375"/>
        <end position="435"/>
    </location>
</feature>
<dbReference type="PROSITE" id="PS00236">
    <property type="entry name" value="NEUROTR_ION_CHANNEL"/>
    <property type="match status" value="1"/>
</dbReference>
<keyword evidence="10" id="KW-1015">Disulfide bond</keyword>
<evidence type="ECO:0000313" key="24">
    <source>
        <dbReference type="Ensembl" id="ENSDCDP00010058736.1"/>
    </source>
</evidence>
<reference evidence="24" key="2">
    <citation type="submission" date="2025-08" db="UniProtKB">
        <authorList>
            <consortium name="Ensembl"/>
        </authorList>
    </citation>
    <scope>IDENTIFICATION</scope>
</reference>
<evidence type="ECO:0000256" key="11">
    <source>
        <dbReference type="ARBA" id="ARBA00023170"/>
    </source>
</evidence>
<evidence type="ECO:0000256" key="13">
    <source>
        <dbReference type="ARBA" id="ARBA00023257"/>
    </source>
</evidence>
<evidence type="ECO:0000256" key="12">
    <source>
        <dbReference type="ARBA" id="ARBA00023180"/>
    </source>
</evidence>
<keyword evidence="13" id="KW-0628">Postsynaptic cell membrane</keyword>
<dbReference type="InterPro" id="IPR038050">
    <property type="entry name" value="Neuro_actylchol_rec"/>
</dbReference>
<feature type="domain" description="Neurotransmitter-gated ion-channel ligand-binding" evidence="22">
    <location>
        <begin position="18"/>
        <end position="235"/>
    </location>
</feature>
<evidence type="ECO:0000259" key="22">
    <source>
        <dbReference type="Pfam" id="PF02931"/>
    </source>
</evidence>
<dbReference type="GO" id="GO:0022848">
    <property type="term" value="F:acetylcholine-gated monoatomic cation-selective channel activity"/>
    <property type="evidence" value="ECO:0007669"/>
    <property type="project" value="InterPro"/>
</dbReference>
<gene>
    <name evidence="24" type="primary">CHRNE</name>
</gene>
<evidence type="ECO:0000256" key="6">
    <source>
        <dbReference type="ARBA" id="ARBA00022989"/>
    </source>
</evidence>
<keyword evidence="6 21" id="KW-1133">Transmembrane helix</keyword>
<evidence type="ECO:0000256" key="15">
    <source>
        <dbReference type="ARBA" id="ARBA00023303"/>
    </source>
</evidence>
<dbReference type="PRINTS" id="PR00254">
    <property type="entry name" value="NICOTINICR"/>
</dbReference>
<dbReference type="CDD" id="cd19064">
    <property type="entry name" value="LGIC_TM_nAChR"/>
    <property type="match status" value="1"/>
</dbReference>
<sequence>MEFISMCQDVLAAHGNEETQLIGDLFKNYNKNIRPAQHAGDKVQVQVKLILTNLISLNEKEETLTTNVWIEIQWHDYRLAWNVSEYYGIDLIRVPYNTVWLPDIVLENNIDGKFDVAYYANVLIYSDGSMYWLPPAIYRSTCSIEVTYFPFDYQNCTLVFRSQTYSANEVDIILATDTTTGEPIEWVDIDPEAFTENGEWAIRHRPGRKLINSRYSPDDLEYQEVYFNLIIQRKPLFYIINIILPCSLISSLVVLAYFLPAQAGGQKLTVSISVLLAQTVFLILIAQKVPETSLSVPLIGKYLIFVMSVTTIIVTNMIIVLNYSLRTPSTHSMSQSIKHVSHTHSCVTLFSVCVCACLVDGIDVSSTATLYKSLARAAPEIKECVDACNFIAESMRQQNDIGSEVESWVLIGKMIDKVCFWAALLLFSIGTVAIFLMGHFNQVPEFPFPGENKRYSP</sequence>
<keyword evidence="11" id="KW-0675">Receptor</keyword>
<comment type="subcellular location">
    <subcellularLocation>
        <location evidence="16">Postsynaptic cell membrane</location>
        <topology evidence="16">Multi-pass membrane protein</topology>
    </subcellularLocation>
</comment>
<dbReference type="FunFam" id="1.20.58.390:FF:000048">
    <property type="entry name" value="Cholinergic receptor nicotinic epsilon subunit"/>
    <property type="match status" value="1"/>
</dbReference>
<keyword evidence="4 21" id="KW-0812">Transmembrane</keyword>
<evidence type="ECO:0000256" key="5">
    <source>
        <dbReference type="ARBA" id="ARBA00022729"/>
    </source>
</evidence>
<feature type="transmembrane region" description="Helical" evidence="21">
    <location>
        <begin position="302"/>
        <end position="325"/>
    </location>
</feature>
<comment type="similarity">
    <text evidence="19">Belongs to the ligand-gated ion channel (TC 1.A.9) family. Acetylcholine receptor (TC 1.A.9.1) subfamily. Epsilon/CHRNE sub-subfamily.</text>
</comment>
<dbReference type="Proteomes" id="UP000694580">
    <property type="component" value="Chromosome 6"/>
</dbReference>
<dbReference type="SUPFAM" id="SSF90112">
    <property type="entry name" value="Neurotransmitter-gated ion-channel transmembrane pore"/>
    <property type="match status" value="1"/>
</dbReference>
<dbReference type="GeneTree" id="ENSGT00940000160933"/>
<keyword evidence="8 21" id="KW-0406">Ion transport</keyword>
<keyword evidence="3" id="KW-1003">Cell membrane</keyword>
<dbReference type="Pfam" id="PF02932">
    <property type="entry name" value="Neur_chan_memb"/>
    <property type="match status" value="2"/>
</dbReference>
<evidence type="ECO:0000256" key="1">
    <source>
        <dbReference type="ARBA" id="ARBA00003328"/>
    </source>
</evidence>
<evidence type="ECO:0000256" key="16">
    <source>
        <dbReference type="ARBA" id="ARBA00034104"/>
    </source>
</evidence>
<dbReference type="FunFam" id="1.20.58.390:FF:000010">
    <property type="entry name" value="Nicotinic acetylcholine receptor subunit epsilon"/>
    <property type="match status" value="1"/>
</dbReference>
<comment type="catalytic activity">
    <reaction evidence="17">
        <text>K(+)(in) = K(+)(out)</text>
        <dbReference type="Rhea" id="RHEA:29463"/>
        <dbReference type="ChEBI" id="CHEBI:29103"/>
    </reaction>
</comment>
<evidence type="ECO:0000256" key="4">
    <source>
        <dbReference type="ARBA" id="ARBA00022692"/>
    </source>
</evidence>
<keyword evidence="9 21" id="KW-0472">Membrane</keyword>
<protein>
    <recommendedName>
        <fullName evidence="20">Acetylcholine receptor subunit epsilon</fullName>
    </recommendedName>
</protein>
<dbReference type="InterPro" id="IPR006201">
    <property type="entry name" value="Neur_channel"/>
</dbReference>
<dbReference type="Gene3D" id="2.70.170.10">
    <property type="entry name" value="Neurotransmitter-gated ion-channel ligand-binding domain"/>
    <property type="match status" value="1"/>
</dbReference>
<dbReference type="AlphaFoldDB" id="A0AAY4ENG4"/>
<comment type="catalytic activity">
    <reaction evidence="18">
        <text>Na(+)(in) = Na(+)(out)</text>
        <dbReference type="Rhea" id="RHEA:34963"/>
        <dbReference type="ChEBI" id="CHEBI:29101"/>
    </reaction>
</comment>
<evidence type="ECO:0000256" key="20">
    <source>
        <dbReference type="ARBA" id="ARBA00039794"/>
    </source>
</evidence>
<feature type="transmembrane region" description="Helical" evidence="21">
    <location>
        <begin position="236"/>
        <end position="258"/>
    </location>
</feature>
<dbReference type="InterPro" id="IPR036719">
    <property type="entry name" value="Neuro-gated_channel_TM_sf"/>
</dbReference>
<evidence type="ECO:0000256" key="8">
    <source>
        <dbReference type="ARBA" id="ARBA00023065"/>
    </source>
</evidence>
<dbReference type="PRINTS" id="PR00252">
    <property type="entry name" value="NRIONCHANNEL"/>
</dbReference>
<keyword evidence="15 21" id="KW-0407">Ion channel</keyword>
<dbReference type="SUPFAM" id="SSF63712">
    <property type="entry name" value="Nicotinic receptor ligand binding domain-like"/>
    <property type="match status" value="1"/>
</dbReference>
<accession>A0AAY4ENG4</accession>
<evidence type="ECO:0000256" key="21">
    <source>
        <dbReference type="RuleBase" id="RU000687"/>
    </source>
</evidence>
<dbReference type="CDD" id="cd19029">
    <property type="entry name" value="LGIC_ECD_nAChR_G"/>
    <property type="match status" value="1"/>
</dbReference>
<evidence type="ECO:0000256" key="2">
    <source>
        <dbReference type="ARBA" id="ARBA00022448"/>
    </source>
</evidence>
<evidence type="ECO:0000256" key="18">
    <source>
        <dbReference type="ARBA" id="ARBA00036239"/>
    </source>
</evidence>
<evidence type="ECO:0000256" key="10">
    <source>
        <dbReference type="ARBA" id="ARBA00023157"/>
    </source>
</evidence>
<keyword evidence="12" id="KW-0325">Glycoprotein</keyword>
<evidence type="ECO:0000313" key="25">
    <source>
        <dbReference type="Proteomes" id="UP000694580"/>
    </source>
</evidence>
<organism evidence="24 25">
    <name type="scientific">Denticeps clupeoides</name>
    <name type="common">denticle herring</name>
    <dbReference type="NCBI Taxonomy" id="299321"/>
    <lineage>
        <taxon>Eukaryota</taxon>
        <taxon>Metazoa</taxon>
        <taxon>Chordata</taxon>
        <taxon>Craniata</taxon>
        <taxon>Vertebrata</taxon>
        <taxon>Euteleostomi</taxon>
        <taxon>Actinopterygii</taxon>
        <taxon>Neopterygii</taxon>
        <taxon>Teleostei</taxon>
        <taxon>Clupei</taxon>
        <taxon>Clupeiformes</taxon>
        <taxon>Denticipitoidei</taxon>
        <taxon>Denticipitidae</taxon>
        <taxon>Denticeps</taxon>
    </lineage>
</organism>
<keyword evidence="7" id="KW-0770">Synapse</keyword>
<keyword evidence="25" id="KW-1185">Reference proteome</keyword>
<dbReference type="FunFam" id="2.70.170.10:FF:000012">
    <property type="entry name" value="Nicotinic acetylcholine receptor subunit gamma"/>
    <property type="match status" value="1"/>
</dbReference>
<dbReference type="GO" id="GO:0045211">
    <property type="term" value="C:postsynaptic membrane"/>
    <property type="evidence" value="ECO:0007669"/>
    <property type="project" value="UniProtKB-SubCell"/>
</dbReference>
<keyword evidence="2 21" id="KW-0813">Transport</keyword>